<reference evidence="8" key="2">
    <citation type="submission" date="2023-11" db="UniProtKB">
        <authorList>
            <consortium name="WormBaseParasite"/>
        </authorList>
    </citation>
    <scope>IDENTIFICATION</scope>
</reference>
<dbReference type="Pfam" id="PF13639">
    <property type="entry name" value="zf-RING_2"/>
    <property type="match status" value="1"/>
</dbReference>
<name>A0AA85IXW9_TRIRE</name>
<evidence type="ECO:0000313" key="8">
    <source>
        <dbReference type="WBParaSite" id="TREG1_130000.1"/>
    </source>
</evidence>
<dbReference type="GO" id="GO:0061630">
    <property type="term" value="F:ubiquitin protein ligase activity"/>
    <property type="evidence" value="ECO:0007669"/>
    <property type="project" value="TreeGrafter"/>
</dbReference>
<feature type="compositionally biased region" description="Polar residues" evidence="5">
    <location>
        <begin position="239"/>
        <end position="256"/>
    </location>
</feature>
<keyword evidence="2 4" id="KW-0863">Zinc-finger</keyword>
<evidence type="ECO:0000259" key="6">
    <source>
        <dbReference type="PROSITE" id="PS50089"/>
    </source>
</evidence>
<feature type="compositionally biased region" description="Polar residues" evidence="5">
    <location>
        <begin position="318"/>
        <end position="336"/>
    </location>
</feature>
<sequence>MGNCLRCRNIESSVDVRNNDAQRRAEGESRRSRLPPYFENDPIMHPTPGVSRPMSQLTEEEQVRIATRMGLISTLPLFKFDESKREKLSECIICMCEYEEGEELRYLPCLHTYHRICIDDWLMRALTCPSCLEEIRPNSPARARSNNGTQTENFFNGTSETPAAVNHQATETSCPPPPPPPPPPQQQQQPPQQQDSQPTNELRRPSVTEFRTRNVHSNSSSQSQTTTIQRLILGKLKSHNNSSGGDVTDILNNSPTGVVHPLPRHRNHQQYQHHRRTRSIGPSRRSPSVNASSATLPYTYRRGNSVTAIDTIQPVQLSDDNLSLSPNPNDFPSPTNIRHRQLNGDSNEAQPR</sequence>
<keyword evidence="3" id="KW-0862">Zinc</keyword>
<feature type="region of interest" description="Disordered" evidence="5">
    <location>
        <begin position="318"/>
        <end position="352"/>
    </location>
</feature>
<dbReference type="AlphaFoldDB" id="A0AA85IXW9"/>
<dbReference type="GO" id="GO:0008270">
    <property type="term" value="F:zinc ion binding"/>
    <property type="evidence" value="ECO:0007669"/>
    <property type="project" value="UniProtKB-KW"/>
</dbReference>
<dbReference type="Proteomes" id="UP000050795">
    <property type="component" value="Unassembled WGS sequence"/>
</dbReference>
<protein>
    <recommendedName>
        <fullName evidence="6">RING-type domain-containing protein</fullName>
    </recommendedName>
</protein>
<feature type="compositionally biased region" description="Polar residues" evidence="5">
    <location>
        <begin position="285"/>
        <end position="297"/>
    </location>
</feature>
<feature type="domain" description="RING-type" evidence="6">
    <location>
        <begin position="91"/>
        <end position="131"/>
    </location>
</feature>
<dbReference type="SMART" id="SM00184">
    <property type="entry name" value="RING"/>
    <property type="match status" value="1"/>
</dbReference>
<proteinExistence type="predicted"/>
<reference evidence="7" key="1">
    <citation type="submission" date="2022-06" db="EMBL/GenBank/DDBJ databases">
        <authorList>
            <person name="Berger JAMES D."/>
            <person name="Berger JAMES D."/>
        </authorList>
    </citation>
    <scope>NUCLEOTIDE SEQUENCE [LARGE SCALE GENOMIC DNA]</scope>
</reference>
<dbReference type="GO" id="GO:0006511">
    <property type="term" value="P:ubiquitin-dependent protein catabolic process"/>
    <property type="evidence" value="ECO:0007669"/>
    <property type="project" value="TreeGrafter"/>
</dbReference>
<feature type="compositionally biased region" description="Basic and acidic residues" evidence="5">
    <location>
        <begin position="18"/>
        <end position="31"/>
    </location>
</feature>
<feature type="region of interest" description="Disordered" evidence="5">
    <location>
        <begin position="237"/>
        <end position="297"/>
    </location>
</feature>
<dbReference type="CDD" id="cd16468">
    <property type="entry name" value="RING-H2_RNF11"/>
    <property type="match status" value="1"/>
</dbReference>
<dbReference type="GO" id="GO:0000151">
    <property type="term" value="C:ubiquitin ligase complex"/>
    <property type="evidence" value="ECO:0007669"/>
    <property type="project" value="TreeGrafter"/>
</dbReference>
<feature type="region of interest" description="Disordered" evidence="5">
    <location>
        <begin position="18"/>
        <end position="55"/>
    </location>
</feature>
<keyword evidence="1" id="KW-0479">Metal-binding</keyword>
<dbReference type="SUPFAM" id="SSF57850">
    <property type="entry name" value="RING/U-box"/>
    <property type="match status" value="1"/>
</dbReference>
<evidence type="ECO:0000256" key="1">
    <source>
        <dbReference type="ARBA" id="ARBA00022723"/>
    </source>
</evidence>
<dbReference type="InterPro" id="IPR052804">
    <property type="entry name" value="UEC_component"/>
</dbReference>
<dbReference type="Gene3D" id="3.30.40.10">
    <property type="entry name" value="Zinc/RING finger domain, C3HC4 (zinc finger)"/>
    <property type="match status" value="1"/>
</dbReference>
<dbReference type="WBParaSite" id="TREG1_130000.1">
    <property type="protein sequence ID" value="TREG1_130000.1"/>
    <property type="gene ID" value="TREG1_130000"/>
</dbReference>
<accession>A0AA85IXW9</accession>
<feature type="compositionally biased region" description="Basic residues" evidence="5">
    <location>
        <begin position="262"/>
        <end position="278"/>
    </location>
</feature>
<evidence type="ECO:0000256" key="3">
    <source>
        <dbReference type="ARBA" id="ARBA00022833"/>
    </source>
</evidence>
<dbReference type="PANTHER" id="PTHR46359">
    <property type="entry name" value="GEO07743P1"/>
    <property type="match status" value="1"/>
</dbReference>
<feature type="region of interest" description="Disordered" evidence="5">
    <location>
        <begin position="137"/>
        <end position="204"/>
    </location>
</feature>
<evidence type="ECO:0000313" key="7">
    <source>
        <dbReference type="Proteomes" id="UP000050795"/>
    </source>
</evidence>
<dbReference type="PANTHER" id="PTHR46359:SF2">
    <property type="entry name" value="GEO07743P1"/>
    <property type="match status" value="1"/>
</dbReference>
<feature type="compositionally biased region" description="Polar residues" evidence="5">
    <location>
        <begin position="343"/>
        <end position="352"/>
    </location>
</feature>
<feature type="compositionally biased region" description="Polar residues" evidence="5">
    <location>
        <begin position="144"/>
        <end position="173"/>
    </location>
</feature>
<dbReference type="PROSITE" id="PS50089">
    <property type="entry name" value="ZF_RING_2"/>
    <property type="match status" value="1"/>
</dbReference>
<dbReference type="InterPro" id="IPR001841">
    <property type="entry name" value="Znf_RING"/>
</dbReference>
<evidence type="ECO:0000256" key="4">
    <source>
        <dbReference type="PROSITE-ProRule" id="PRU00175"/>
    </source>
</evidence>
<evidence type="ECO:0000256" key="5">
    <source>
        <dbReference type="SAM" id="MobiDB-lite"/>
    </source>
</evidence>
<evidence type="ECO:0000256" key="2">
    <source>
        <dbReference type="ARBA" id="ARBA00022771"/>
    </source>
</evidence>
<dbReference type="InterPro" id="IPR013083">
    <property type="entry name" value="Znf_RING/FYVE/PHD"/>
</dbReference>
<keyword evidence="7" id="KW-1185">Reference proteome</keyword>
<feature type="compositionally biased region" description="Pro residues" evidence="5">
    <location>
        <begin position="174"/>
        <end position="185"/>
    </location>
</feature>
<dbReference type="InterPro" id="IPR042981">
    <property type="entry name" value="RNF11_RING-H2"/>
</dbReference>
<organism evidence="7 8">
    <name type="scientific">Trichobilharzia regenti</name>
    <name type="common">Nasal bird schistosome</name>
    <dbReference type="NCBI Taxonomy" id="157069"/>
    <lineage>
        <taxon>Eukaryota</taxon>
        <taxon>Metazoa</taxon>
        <taxon>Spiralia</taxon>
        <taxon>Lophotrochozoa</taxon>
        <taxon>Platyhelminthes</taxon>
        <taxon>Trematoda</taxon>
        <taxon>Digenea</taxon>
        <taxon>Strigeidida</taxon>
        <taxon>Schistosomatoidea</taxon>
        <taxon>Schistosomatidae</taxon>
        <taxon>Trichobilharzia</taxon>
    </lineage>
</organism>